<evidence type="ECO:0000313" key="2">
    <source>
        <dbReference type="Proteomes" id="UP001159428"/>
    </source>
</evidence>
<gene>
    <name evidence="1" type="ORF">PMEA_00015066</name>
</gene>
<keyword evidence="2" id="KW-1185">Reference proteome</keyword>
<proteinExistence type="predicted"/>
<dbReference type="Proteomes" id="UP001159428">
    <property type="component" value="Unassembled WGS sequence"/>
</dbReference>
<name>A0AAU9X1U5_9CNID</name>
<dbReference type="AlphaFoldDB" id="A0AAU9X1U5"/>
<dbReference type="EMBL" id="CALNXJ010000027">
    <property type="protein sequence ID" value="CAH3133427.1"/>
    <property type="molecule type" value="Genomic_DNA"/>
</dbReference>
<evidence type="ECO:0000313" key="1">
    <source>
        <dbReference type="EMBL" id="CAH3133427.1"/>
    </source>
</evidence>
<comment type="caution">
    <text evidence="1">The sequence shown here is derived from an EMBL/GenBank/DDBJ whole genome shotgun (WGS) entry which is preliminary data.</text>
</comment>
<sequence length="294" mass="33480">NDKETDSNESNTGVSEQSEVCSSWREKRKGRRNIWEKRCVNNLDAISSSVYENKKLIFTYTKNLKNAEIHADVLKELDQKYEDGSFPFSIDQLKNKFKICISECKKIALTVKTSTGRKRVQDEKQLEEWFNQLFPLVQTRYSCNPHMAAKSSLSLQLSDGEQQRNCHICSISSTFSLKACSFLGNGLHYHNHAAVQTGTEIEWHCESCAEEWSRISREPIAVSSTPENFDSLSTSSEPLHPPTTEVSWGPHLGQFLQEQFEGSAINGTIDHFEDAIEDPTYHECPVGEFPVTYR</sequence>
<reference evidence="1 2" key="1">
    <citation type="submission" date="2022-05" db="EMBL/GenBank/DDBJ databases">
        <authorList>
            <consortium name="Genoscope - CEA"/>
            <person name="William W."/>
        </authorList>
    </citation>
    <scope>NUCLEOTIDE SEQUENCE [LARGE SCALE GENOMIC DNA]</scope>
</reference>
<organism evidence="1 2">
    <name type="scientific">Pocillopora meandrina</name>
    <dbReference type="NCBI Taxonomy" id="46732"/>
    <lineage>
        <taxon>Eukaryota</taxon>
        <taxon>Metazoa</taxon>
        <taxon>Cnidaria</taxon>
        <taxon>Anthozoa</taxon>
        <taxon>Hexacorallia</taxon>
        <taxon>Scleractinia</taxon>
        <taxon>Astrocoeniina</taxon>
        <taxon>Pocilloporidae</taxon>
        <taxon>Pocillopora</taxon>
    </lineage>
</organism>
<feature type="non-terminal residue" evidence="1">
    <location>
        <position position="1"/>
    </location>
</feature>
<protein>
    <submittedName>
        <fullName evidence="1">Uncharacterized protein</fullName>
    </submittedName>
</protein>
<accession>A0AAU9X1U5</accession>